<evidence type="ECO:0000256" key="3">
    <source>
        <dbReference type="ARBA" id="ARBA00010617"/>
    </source>
</evidence>
<evidence type="ECO:0000256" key="1">
    <source>
        <dbReference type="ARBA" id="ARBA00001971"/>
    </source>
</evidence>
<dbReference type="InterPro" id="IPR050364">
    <property type="entry name" value="Cytochrome_P450_fung"/>
</dbReference>
<dbReference type="PRINTS" id="PR00463">
    <property type="entry name" value="EP450I"/>
</dbReference>
<evidence type="ECO:0000313" key="11">
    <source>
        <dbReference type="EMBL" id="KAJ7624709.1"/>
    </source>
</evidence>
<dbReference type="Gene3D" id="1.10.630.10">
    <property type="entry name" value="Cytochrome P450"/>
    <property type="match status" value="1"/>
</dbReference>
<dbReference type="CDD" id="cd11065">
    <property type="entry name" value="CYP64-like"/>
    <property type="match status" value="1"/>
</dbReference>
<keyword evidence="6 10" id="KW-0560">Oxidoreductase</keyword>
<dbReference type="GO" id="GO:0016705">
    <property type="term" value="F:oxidoreductase activity, acting on paired donors, with incorporation or reduction of molecular oxygen"/>
    <property type="evidence" value="ECO:0007669"/>
    <property type="project" value="InterPro"/>
</dbReference>
<dbReference type="PANTHER" id="PTHR46300">
    <property type="entry name" value="P450, PUTATIVE (EUROFUNG)-RELATED-RELATED"/>
    <property type="match status" value="1"/>
</dbReference>
<organism evidence="11 12">
    <name type="scientific">Roridomyces roridus</name>
    <dbReference type="NCBI Taxonomy" id="1738132"/>
    <lineage>
        <taxon>Eukaryota</taxon>
        <taxon>Fungi</taxon>
        <taxon>Dikarya</taxon>
        <taxon>Basidiomycota</taxon>
        <taxon>Agaricomycotina</taxon>
        <taxon>Agaricomycetes</taxon>
        <taxon>Agaricomycetidae</taxon>
        <taxon>Agaricales</taxon>
        <taxon>Marasmiineae</taxon>
        <taxon>Mycenaceae</taxon>
        <taxon>Roridomyces</taxon>
    </lineage>
</organism>
<dbReference type="PRINTS" id="PR00385">
    <property type="entry name" value="P450"/>
</dbReference>
<dbReference type="SUPFAM" id="SSF48264">
    <property type="entry name" value="Cytochrome P450"/>
    <property type="match status" value="1"/>
</dbReference>
<evidence type="ECO:0000256" key="6">
    <source>
        <dbReference type="ARBA" id="ARBA00023002"/>
    </source>
</evidence>
<dbReference type="EMBL" id="JARKIF010000013">
    <property type="protein sequence ID" value="KAJ7624709.1"/>
    <property type="molecule type" value="Genomic_DNA"/>
</dbReference>
<gene>
    <name evidence="11" type="ORF">FB45DRAFT_869608</name>
</gene>
<dbReference type="InterPro" id="IPR002401">
    <property type="entry name" value="Cyt_P450_E_grp-I"/>
</dbReference>
<sequence length="515" mass="57239">MSDISLQTWGLSLGLAGGLILVHRLWSGSRSQLPLPPGPKKLPILGNLLDIPSKDPWETYAKWAKDYGSDVLHISIAGQSMILLSSLKATQDLLDKRSSTYSDRQMNEGSPMLALCGWDFAFVLWKYGEPWRTHRRMMKEGFGSPQAVVKYQPKQVLAAHRLLYRLLHTPQDFYSHFAYWGGDNALSAIYGIDVQPTNDPFVEKALHGVDSFAVAGSPGAFLVDALPFLRFVPEWFPGAGFQKTAREIKAMVTEMKDKPFAETKRRISNGTASSSFATDCLESAKERDYTEKMVSDAAATIMLGGTETTVSTMASLLLAMMANPEAQRKAQAEIDAVVGKDSLPTFEHESELPYVAAVLKEMLRWNPAGPIALPHYTEQEDNYNGYRIPAKSMILGNSWGILHDEKTYPDPFSFKPERWLTADGKLNPNAVDPDIGFGYGRRECPGRHFAKTLLWVATASILAAFTVEKARDENGNVIEPTYEYNSGIINSPLPFKCSIKPRSQAIERTIRSFDS</sequence>
<comment type="cofactor">
    <cofactor evidence="1 9">
        <name>heme</name>
        <dbReference type="ChEBI" id="CHEBI:30413"/>
    </cofactor>
</comment>
<dbReference type="InterPro" id="IPR001128">
    <property type="entry name" value="Cyt_P450"/>
</dbReference>
<keyword evidence="5 9" id="KW-0479">Metal-binding</keyword>
<dbReference type="AlphaFoldDB" id="A0AAD7BM80"/>
<dbReference type="InterPro" id="IPR017972">
    <property type="entry name" value="Cyt_P450_CS"/>
</dbReference>
<dbReference type="GO" id="GO:0004497">
    <property type="term" value="F:monooxygenase activity"/>
    <property type="evidence" value="ECO:0007669"/>
    <property type="project" value="UniProtKB-KW"/>
</dbReference>
<keyword evidence="8 10" id="KW-0503">Monooxygenase</keyword>
<keyword evidence="12" id="KW-1185">Reference proteome</keyword>
<comment type="similarity">
    <text evidence="3 10">Belongs to the cytochrome P450 family.</text>
</comment>
<evidence type="ECO:0000256" key="2">
    <source>
        <dbReference type="ARBA" id="ARBA00005179"/>
    </source>
</evidence>
<evidence type="ECO:0000256" key="4">
    <source>
        <dbReference type="ARBA" id="ARBA00022617"/>
    </source>
</evidence>
<protein>
    <submittedName>
        <fullName evidence="11">Cytochrome P450</fullName>
    </submittedName>
</protein>
<dbReference type="GO" id="GO:0005506">
    <property type="term" value="F:iron ion binding"/>
    <property type="evidence" value="ECO:0007669"/>
    <property type="project" value="InterPro"/>
</dbReference>
<reference evidence="11" key="1">
    <citation type="submission" date="2023-03" db="EMBL/GenBank/DDBJ databases">
        <title>Massive genome expansion in bonnet fungi (Mycena s.s.) driven by repeated elements and novel gene families across ecological guilds.</title>
        <authorList>
            <consortium name="Lawrence Berkeley National Laboratory"/>
            <person name="Harder C.B."/>
            <person name="Miyauchi S."/>
            <person name="Viragh M."/>
            <person name="Kuo A."/>
            <person name="Thoen E."/>
            <person name="Andreopoulos B."/>
            <person name="Lu D."/>
            <person name="Skrede I."/>
            <person name="Drula E."/>
            <person name="Henrissat B."/>
            <person name="Morin E."/>
            <person name="Kohler A."/>
            <person name="Barry K."/>
            <person name="LaButti K."/>
            <person name="Morin E."/>
            <person name="Salamov A."/>
            <person name="Lipzen A."/>
            <person name="Mereny Z."/>
            <person name="Hegedus B."/>
            <person name="Baldrian P."/>
            <person name="Stursova M."/>
            <person name="Weitz H."/>
            <person name="Taylor A."/>
            <person name="Grigoriev I.V."/>
            <person name="Nagy L.G."/>
            <person name="Martin F."/>
            <person name="Kauserud H."/>
        </authorList>
    </citation>
    <scope>NUCLEOTIDE SEQUENCE</scope>
    <source>
        <strain evidence="11">9284</strain>
    </source>
</reference>
<evidence type="ECO:0000256" key="7">
    <source>
        <dbReference type="ARBA" id="ARBA00023004"/>
    </source>
</evidence>
<evidence type="ECO:0000313" key="12">
    <source>
        <dbReference type="Proteomes" id="UP001221142"/>
    </source>
</evidence>
<accession>A0AAD7BM80</accession>
<proteinExistence type="inferred from homology"/>
<dbReference type="InterPro" id="IPR036396">
    <property type="entry name" value="Cyt_P450_sf"/>
</dbReference>
<evidence type="ECO:0000256" key="10">
    <source>
        <dbReference type="RuleBase" id="RU000461"/>
    </source>
</evidence>
<keyword evidence="7 9" id="KW-0408">Iron</keyword>
<keyword evidence="4 9" id="KW-0349">Heme</keyword>
<feature type="binding site" description="axial binding residue" evidence="9">
    <location>
        <position position="444"/>
    </location>
    <ligand>
        <name>heme</name>
        <dbReference type="ChEBI" id="CHEBI:30413"/>
    </ligand>
    <ligandPart>
        <name>Fe</name>
        <dbReference type="ChEBI" id="CHEBI:18248"/>
    </ligandPart>
</feature>
<evidence type="ECO:0000256" key="8">
    <source>
        <dbReference type="ARBA" id="ARBA00023033"/>
    </source>
</evidence>
<dbReference type="Proteomes" id="UP001221142">
    <property type="component" value="Unassembled WGS sequence"/>
</dbReference>
<comment type="caution">
    <text evidence="11">The sequence shown here is derived from an EMBL/GenBank/DDBJ whole genome shotgun (WGS) entry which is preliminary data.</text>
</comment>
<dbReference type="Pfam" id="PF00067">
    <property type="entry name" value="p450"/>
    <property type="match status" value="1"/>
</dbReference>
<name>A0AAD7BM80_9AGAR</name>
<evidence type="ECO:0000256" key="5">
    <source>
        <dbReference type="ARBA" id="ARBA00022723"/>
    </source>
</evidence>
<evidence type="ECO:0000256" key="9">
    <source>
        <dbReference type="PIRSR" id="PIRSR602401-1"/>
    </source>
</evidence>
<comment type="pathway">
    <text evidence="2">Secondary metabolite biosynthesis.</text>
</comment>
<dbReference type="PANTHER" id="PTHR46300:SF7">
    <property type="entry name" value="P450, PUTATIVE (EUROFUNG)-RELATED"/>
    <property type="match status" value="1"/>
</dbReference>
<dbReference type="GO" id="GO:0020037">
    <property type="term" value="F:heme binding"/>
    <property type="evidence" value="ECO:0007669"/>
    <property type="project" value="InterPro"/>
</dbReference>
<dbReference type="PROSITE" id="PS00086">
    <property type="entry name" value="CYTOCHROME_P450"/>
    <property type="match status" value="1"/>
</dbReference>